<reference evidence="2" key="1">
    <citation type="journal article" date="2020" name="bioRxiv">
        <title>A rank-normalized archaeal taxonomy based on genome phylogeny resolves widespread incomplete and uneven classifications.</title>
        <authorList>
            <person name="Rinke C."/>
            <person name="Chuvochina M."/>
            <person name="Mussig A.J."/>
            <person name="Chaumeil P.-A."/>
            <person name="Waite D.W."/>
            <person name="Whitman W.B."/>
            <person name="Parks D.H."/>
            <person name="Hugenholtz P."/>
        </authorList>
    </citation>
    <scope>NUCLEOTIDE SEQUENCE [LARGE SCALE GENOMIC DNA]</scope>
</reference>
<comment type="caution">
    <text evidence="1">The sequence shown here is derived from an EMBL/GenBank/DDBJ whole genome shotgun (WGS) entry which is preliminary data.</text>
</comment>
<dbReference type="AlphaFoldDB" id="A0A7J4ISG5"/>
<accession>A0A7J4ISG5</accession>
<proteinExistence type="predicted"/>
<evidence type="ECO:0000313" key="1">
    <source>
        <dbReference type="EMBL" id="HIH07770.1"/>
    </source>
</evidence>
<name>A0A7J4ISG5_9ARCH</name>
<organism evidence="1 2">
    <name type="scientific">Candidatus Iainarchaeum sp</name>
    <dbReference type="NCBI Taxonomy" id="3101447"/>
    <lineage>
        <taxon>Archaea</taxon>
        <taxon>Candidatus Iainarchaeota</taxon>
        <taxon>Candidatus Iainarchaeia</taxon>
        <taxon>Candidatus Iainarchaeales</taxon>
        <taxon>Candidatus Iainarchaeaceae</taxon>
        <taxon>Candidatus Iainarchaeum</taxon>
    </lineage>
</organism>
<gene>
    <name evidence="1" type="ORF">HA237_00200</name>
</gene>
<protein>
    <submittedName>
        <fullName evidence="1">Uncharacterized protein</fullName>
    </submittedName>
</protein>
<evidence type="ECO:0000313" key="2">
    <source>
        <dbReference type="Proteomes" id="UP000577419"/>
    </source>
</evidence>
<dbReference type="Proteomes" id="UP000577419">
    <property type="component" value="Unassembled WGS sequence"/>
</dbReference>
<dbReference type="EMBL" id="DUFG01000001">
    <property type="protein sequence ID" value="HIH07770.1"/>
    <property type="molecule type" value="Genomic_DNA"/>
</dbReference>
<sequence length="83" mass="9556">MKAFNNLMLTGKQIFKPRQHILLWLNFSVLELKRYSKQLSRKAKIGAALVTAAEPLEKIVGKAKKATTWSKIHNTKANRRRPK</sequence>